<proteinExistence type="predicted"/>
<name>A0A556QKX5_9BACT</name>
<dbReference type="PROSITE" id="PS50005">
    <property type="entry name" value="TPR"/>
    <property type="match status" value="1"/>
</dbReference>
<organism evidence="4 5">
    <name type="scientific">Rariglobus hedericola</name>
    <dbReference type="NCBI Taxonomy" id="2597822"/>
    <lineage>
        <taxon>Bacteria</taxon>
        <taxon>Pseudomonadati</taxon>
        <taxon>Verrucomicrobiota</taxon>
        <taxon>Opitutia</taxon>
        <taxon>Opitutales</taxon>
        <taxon>Opitutaceae</taxon>
        <taxon>Rariglobus</taxon>
    </lineage>
</organism>
<dbReference type="Pfam" id="PF13525">
    <property type="entry name" value="YfiO"/>
    <property type="match status" value="1"/>
</dbReference>
<reference evidence="4 5" key="1">
    <citation type="submission" date="2019-07" db="EMBL/GenBank/DDBJ databases">
        <title>Description of 53C-WASEF.</title>
        <authorList>
            <person name="Pitt A."/>
            <person name="Hahn M.W."/>
        </authorList>
    </citation>
    <scope>NUCLEOTIDE SEQUENCE [LARGE SCALE GENOMIC DNA]</scope>
    <source>
        <strain evidence="4 5">53C-WASEF</strain>
    </source>
</reference>
<dbReference type="SUPFAM" id="SSF48452">
    <property type="entry name" value="TPR-like"/>
    <property type="match status" value="3"/>
</dbReference>
<dbReference type="RefSeq" id="WP_144353708.1">
    <property type="nucleotide sequence ID" value="NZ_CBCRVV010000013.1"/>
</dbReference>
<dbReference type="Gene3D" id="1.25.40.10">
    <property type="entry name" value="Tetratricopeptide repeat domain"/>
    <property type="match status" value="5"/>
</dbReference>
<dbReference type="OrthoDB" id="9762205at2"/>
<dbReference type="InterPro" id="IPR011990">
    <property type="entry name" value="TPR-like_helical_dom_sf"/>
</dbReference>
<keyword evidence="5" id="KW-1185">Reference proteome</keyword>
<dbReference type="Pfam" id="PF13174">
    <property type="entry name" value="TPR_6"/>
    <property type="match status" value="2"/>
</dbReference>
<accession>A0A556QKX5</accession>
<comment type="caution">
    <text evidence="4">The sequence shown here is derived from an EMBL/GenBank/DDBJ whole genome shotgun (WGS) entry which is preliminary data.</text>
</comment>
<dbReference type="Pfam" id="PF13432">
    <property type="entry name" value="TPR_16"/>
    <property type="match status" value="2"/>
</dbReference>
<keyword evidence="2" id="KW-0802">TPR repeat</keyword>
<dbReference type="Proteomes" id="UP000315648">
    <property type="component" value="Unassembled WGS sequence"/>
</dbReference>
<dbReference type="EMBL" id="VMBG01000002">
    <property type="protein sequence ID" value="TSJ77305.1"/>
    <property type="molecule type" value="Genomic_DNA"/>
</dbReference>
<evidence type="ECO:0000256" key="2">
    <source>
        <dbReference type="PROSITE-ProRule" id="PRU00339"/>
    </source>
</evidence>
<dbReference type="InterPro" id="IPR019734">
    <property type="entry name" value="TPR_rpt"/>
</dbReference>
<feature type="repeat" description="TPR" evidence="2">
    <location>
        <begin position="86"/>
        <end position="119"/>
    </location>
</feature>
<evidence type="ECO:0000313" key="5">
    <source>
        <dbReference type="Proteomes" id="UP000315648"/>
    </source>
</evidence>
<sequence length="884" mass="97687">MPKSRHALSGTHNTGRACPGKIRLRTAGVLLITSISLGTLSGQTTAAALETTFNQGADAYNKGDYARSITLFEQVLKQAKPSPALESIYFTIAQARLLMGDHNGAIEAFRTYLRLYPNGAQLNDARAGLTKAFIATKRMPEALAAIDSLRNLRERSGSQGIDNYASVLDLTLSITDSLLADKKPAQALELVQAALFRDEIIEAQRRRIGQLERLYKLTLATSAGTGADSVIGANRDALATRVKNAQDALKFIEEKTDFDIPRLLRQAQCYMELDRPWEATVVYNEILSQFPESPDRAYALRGLIFARQMVNKLAEAQSLCQRFIDQFPTSPLAPEIAAIGGQISSQLQDDKNAEAFFGVAVTGSQGDMLERVIFQLGGTRFSLSDWAGARAMFDRYVRDYPKGQWADNAAYRSAITWFLDIADVERYTKAEKSIQAFIDTHPSSEYLADAYYRLAVCKFAYQEYKAALTACAEWQKRFPENSLLPEVLSLQGDVQKTMGDTDAATESYLGATAASSSDDVISYALNEVGRLLEQKRDWARLDSVFSGQIERQPDSKLALGWYYWVARAKARAGQIDESWNFLADHVGVQLDNPANEDVEKIIELMAQIRSRQRTPEGAPPAPLPSVQLGERLHIADDASPLIKARVLYYQARVFGFTRKQAQADASILSIGTQTPPESLSAPLLAVSGEALFKSGNTERAELFFNALLERFPNSDYRDFAYVGQGDLALTKNDAQAALAHYTDAIKKTGAPHRQREATVGQARSQFALGNFAEATKLFELIAGAKEWRGEATALSLFYLGEIAVKQGDLPKGIIFYQRVFVSHVRYPEWVAKSYLASGQAFESLGKKPEAAKTYHEMLRNERLADQPQTAVARTRLKALDPSSS</sequence>
<dbReference type="AlphaFoldDB" id="A0A556QKX5"/>
<dbReference type="PANTHER" id="PTHR12558:SF13">
    <property type="entry name" value="CELL DIVISION CYCLE PROTEIN 27 HOMOLOG"/>
    <property type="match status" value="1"/>
</dbReference>
<evidence type="ECO:0000313" key="4">
    <source>
        <dbReference type="EMBL" id="TSJ77305.1"/>
    </source>
</evidence>
<evidence type="ECO:0000256" key="1">
    <source>
        <dbReference type="ARBA" id="ARBA00022729"/>
    </source>
</evidence>
<gene>
    <name evidence="4" type="ORF">FPL22_14515</name>
</gene>
<evidence type="ECO:0000259" key="3">
    <source>
        <dbReference type="Pfam" id="PF13525"/>
    </source>
</evidence>
<dbReference type="SMART" id="SM00028">
    <property type="entry name" value="TPR"/>
    <property type="match status" value="8"/>
</dbReference>
<dbReference type="InterPro" id="IPR039565">
    <property type="entry name" value="BamD-like"/>
</dbReference>
<protein>
    <submittedName>
        <fullName evidence="4">Tetratricopeptide repeat protein</fullName>
    </submittedName>
</protein>
<dbReference type="PANTHER" id="PTHR12558">
    <property type="entry name" value="CELL DIVISION CYCLE 16,23,27"/>
    <property type="match status" value="1"/>
</dbReference>
<feature type="domain" description="Outer membrane lipoprotein BamD-like" evidence="3">
    <location>
        <begin position="372"/>
        <end position="467"/>
    </location>
</feature>
<keyword evidence="1" id="KW-0732">Signal</keyword>